<feature type="transmembrane region" description="Helical" evidence="10">
    <location>
        <begin position="404"/>
        <end position="422"/>
    </location>
</feature>
<dbReference type="HAMAP" id="MF_01463_B">
    <property type="entry name" value="SecD_B"/>
    <property type="match status" value="1"/>
</dbReference>
<dbReference type="Pfam" id="PF07549">
    <property type="entry name" value="Sec_GG"/>
    <property type="match status" value="1"/>
</dbReference>
<comment type="similarity">
    <text evidence="10">Belongs to the SecD/SecF family. SecD subfamily.</text>
</comment>
<name>A0A7S8HAK3_9HYPH</name>
<proteinExistence type="inferred from homology"/>
<comment type="caution">
    <text evidence="10">Lacks conserved residue(s) required for the propagation of feature annotation.</text>
</comment>
<dbReference type="PANTHER" id="PTHR30081">
    <property type="entry name" value="PROTEIN-EXPORT MEMBRANE PROTEIN SEC"/>
    <property type="match status" value="1"/>
</dbReference>
<feature type="domain" description="SecDF P1 head subdomain" evidence="13">
    <location>
        <begin position="238"/>
        <end position="353"/>
    </location>
</feature>
<comment type="subcellular location">
    <subcellularLocation>
        <location evidence="1 10">Cell membrane</location>
        <topology evidence="1 10">Multi-pass membrane protein</topology>
    </subcellularLocation>
</comment>
<dbReference type="InterPro" id="IPR005791">
    <property type="entry name" value="SecD"/>
</dbReference>
<dbReference type="PANTHER" id="PTHR30081:SF1">
    <property type="entry name" value="PROTEIN TRANSLOCASE SUBUNIT SECD"/>
    <property type="match status" value="1"/>
</dbReference>
<dbReference type="GO" id="GO:0005886">
    <property type="term" value="C:plasma membrane"/>
    <property type="evidence" value="ECO:0007669"/>
    <property type="project" value="UniProtKB-SubCell"/>
</dbReference>
<evidence type="ECO:0000256" key="7">
    <source>
        <dbReference type="ARBA" id="ARBA00022989"/>
    </source>
</evidence>
<evidence type="ECO:0000256" key="10">
    <source>
        <dbReference type="HAMAP-Rule" id="MF_01463"/>
    </source>
</evidence>
<dbReference type="PRINTS" id="PR00702">
    <property type="entry name" value="ACRIFLAVINRP"/>
</dbReference>
<dbReference type="AlphaFoldDB" id="A0A7S8HAK3"/>
<dbReference type="GO" id="GO:0006605">
    <property type="term" value="P:protein targeting"/>
    <property type="evidence" value="ECO:0007669"/>
    <property type="project" value="UniProtKB-UniRule"/>
</dbReference>
<keyword evidence="2 10" id="KW-0813">Transport</keyword>
<comment type="function">
    <text evidence="10">Part of the Sec protein translocase complex. Interacts with the SecYEG preprotein conducting channel. SecDF uses the proton motive force (PMF) to complete protein translocation after the ATP-dependent function of SecA.</text>
</comment>
<reference evidence="14 15" key="1">
    <citation type="submission" date="2020-06" db="EMBL/GenBank/DDBJ databases">
        <title>Genome sequence of 2 isolates from Red Sea Mangroves.</title>
        <authorList>
            <person name="Sefrji F."/>
            <person name="Michoud G."/>
            <person name="Merlino G."/>
            <person name="Daffonchio D."/>
        </authorList>
    </citation>
    <scope>NUCLEOTIDE SEQUENCE [LARGE SCALE GENOMIC DNA]</scope>
    <source>
        <strain evidence="14 15">R1DC25</strain>
    </source>
</reference>
<feature type="transmembrane region" description="Helical" evidence="10">
    <location>
        <begin position="503"/>
        <end position="526"/>
    </location>
</feature>
<evidence type="ECO:0000256" key="8">
    <source>
        <dbReference type="ARBA" id="ARBA00023010"/>
    </source>
</evidence>
<keyword evidence="6 10" id="KW-0653">Protein transport</keyword>
<dbReference type="Gene3D" id="3.30.1360.200">
    <property type="match status" value="1"/>
</dbReference>
<evidence type="ECO:0000256" key="2">
    <source>
        <dbReference type="ARBA" id="ARBA00022448"/>
    </source>
</evidence>
<dbReference type="Gene3D" id="1.20.1640.10">
    <property type="entry name" value="Multidrug efflux transporter AcrB transmembrane domain"/>
    <property type="match status" value="1"/>
</dbReference>
<dbReference type="Pfam" id="PF02355">
    <property type="entry name" value="SecD_SecF_C"/>
    <property type="match status" value="1"/>
</dbReference>
<dbReference type="InterPro" id="IPR048634">
    <property type="entry name" value="SecD_SecF_C"/>
</dbReference>
<organism evidence="14 15">
    <name type="scientific">Kaustia mangrovi</name>
    <dbReference type="NCBI Taxonomy" id="2593653"/>
    <lineage>
        <taxon>Bacteria</taxon>
        <taxon>Pseudomonadati</taxon>
        <taxon>Pseudomonadota</taxon>
        <taxon>Alphaproteobacteria</taxon>
        <taxon>Hyphomicrobiales</taxon>
        <taxon>Parvibaculaceae</taxon>
        <taxon>Kaustia</taxon>
    </lineage>
</organism>
<keyword evidence="9 10" id="KW-0472">Membrane</keyword>
<keyword evidence="5 10" id="KW-0812">Transmembrane</keyword>
<dbReference type="Pfam" id="PF21760">
    <property type="entry name" value="SecD_1st"/>
    <property type="match status" value="1"/>
</dbReference>
<keyword evidence="4" id="KW-0997">Cell inner membrane</keyword>
<feature type="domain" description="Protein translocase subunit SecDF P1" evidence="12">
    <location>
        <begin position="163"/>
        <end position="220"/>
    </location>
</feature>
<dbReference type="SUPFAM" id="SSF82866">
    <property type="entry name" value="Multidrug efflux transporter AcrB transmembrane domain"/>
    <property type="match status" value="1"/>
</dbReference>
<evidence type="ECO:0000256" key="3">
    <source>
        <dbReference type="ARBA" id="ARBA00022475"/>
    </source>
</evidence>
<dbReference type="Pfam" id="PF22599">
    <property type="entry name" value="SecDF_P1_head"/>
    <property type="match status" value="1"/>
</dbReference>
<evidence type="ECO:0000259" key="12">
    <source>
        <dbReference type="Pfam" id="PF21760"/>
    </source>
</evidence>
<keyword evidence="7 10" id="KW-1133">Transmembrane helix</keyword>
<evidence type="ECO:0000256" key="9">
    <source>
        <dbReference type="ARBA" id="ARBA00023136"/>
    </source>
</evidence>
<keyword evidence="8 10" id="KW-0811">Translocation</keyword>
<dbReference type="KEGG" id="kmn:HW532_02385"/>
<feature type="transmembrane region" description="Helical" evidence="10">
    <location>
        <begin position="428"/>
        <end position="449"/>
    </location>
</feature>
<dbReference type="InterPro" id="IPR048631">
    <property type="entry name" value="SecD_1st"/>
</dbReference>
<evidence type="ECO:0000256" key="1">
    <source>
        <dbReference type="ARBA" id="ARBA00004651"/>
    </source>
</evidence>
<dbReference type="GO" id="GO:0065002">
    <property type="term" value="P:intracellular protein transmembrane transport"/>
    <property type="evidence" value="ECO:0007669"/>
    <property type="project" value="UniProtKB-UniRule"/>
</dbReference>
<evidence type="ECO:0000313" key="14">
    <source>
        <dbReference type="EMBL" id="QPC41670.1"/>
    </source>
</evidence>
<comment type="subunit">
    <text evidence="10">Forms a complex with SecF. Part of the essential Sec protein translocation apparatus which comprises SecA, SecYEG and auxiliary proteins SecDF-YajC and YidC.</text>
</comment>
<dbReference type="RefSeq" id="WP_213162892.1">
    <property type="nucleotide sequence ID" value="NZ_CP058214.1"/>
</dbReference>
<dbReference type="NCBIfam" id="TIGR00916">
    <property type="entry name" value="2A0604s01"/>
    <property type="match status" value="1"/>
</dbReference>
<gene>
    <name evidence="10 14" type="primary">secD</name>
    <name evidence="14" type="ORF">HW532_02385</name>
</gene>
<dbReference type="FunFam" id="1.20.1640.10:FF:000004">
    <property type="entry name" value="Protein translocase subunit SecD"/>
    <property type="match status" value="1"/>
</dbReference>
<feature type="transmembrane region" description="Helical" evidence="10">
    <location>
        <begin position="470"/>
        <end position="491"/>
    </location>
</feature>
<dbReference type="InterPro" id="IPR055344">
    <property type="entry name" value="SecD_SecF_C_bact"/>
</dbReference>
<evidence type="ECO:0000313" key="15">
    <source>
        <dbReference type="Proteomes" id="UP000593594"/>
    </source>
</evidence>
<evidence type="ECO:0000259" key="13">
    <source>
        <dbReference type="Pfam" id="PF22599"/>
    </source>
</evidence>
<dbReference type="GO" id="GO:0043952">
    <property type="term" value="P:protein transport by the Sec complex"/>
    <property type="evidence" value="ECO:0007669"/>
    <property type="project" value="UniProtKB-UniRule"/>
</dbReference>
<evidence type="ECO:0000256" key="6">
    <source>
        <dbReference type="ARBA" id="ARBA00022927"/>
    </source>
</evidence>
<evidence type="ECO:0000259" key="11">
    <source>
        <dbReference type="Pfam" id="PF02355"/>
    </source>
</evidence>
<dbReference type="InterPro" id="IPR022813">
    <property type="entry name" value="SecD/SecF_arch_bac"/>
</dbReference>
<sequence>MLYFAKWKVALIIAVIGLGLLMAMPNVLPQSVRSSLPDWLPSKTVNLGLDLRGGSHVLLEVDRENLVDQLTKQLQGDIRQTLRDERIGYVGLNRSGQSVTVRIREAGDVDNAVAKIRDLSQPISTGFMGQAGGGQDLDVTGDGQQITARLTDEGLEAKISRAVQQSIEVVRRRIDALGTTEPSILRQGIDRIVVQVPGLEDPARLKELLRTTAKLQFRLLCESQPDSAQPSRTPPGCELLYSRDEPRTPYFVQTSSRATVDGEDLVDAQPGFDQRTNEPIVSFRFDQRGATRFGRLTQANVGRPFAIVLDDEVISAPVIREPILGGTGQISGNFTVQEANDLAIVLRSGALPAKLVIVQERTVGPSLGADSIAAGETAAVIAVLAVAVFMLLAYGFFGILANAALAVNLVLLLGLLSFLQATLTLPGIAGIVLTIGMAVDANVLIFERIREESRLGRSPINAIDAGFRRALATILDANITTLIVAVILFGLGSGPIRGFSVTLGLGIMTSVFTAFVFTRLLVAWWVSSARPKEIPL</sequence>
<protein>
    <recommendedName>
        <fullName evidence="10">Protein translocase subunit SecD</fullName>
    </recommendedName>
</protein>
<dbReference type="InterPro" id="IPR022646">
    <property type="entry name" value="SecD/SecF_CS"/>
</dbReference>
<dbReference type="Proteomes" id="UP000593594">
    <property type="component" value="Chromosome"/>
</dbReference>
<dbReference type="GO" id="GO:0015450">
    <property type="term" value="F:protein-transporting ATPase activity"/>
    <property type="evidence" value="ECO:0007669"/>
    <property type="project" value="InterPro"/>
</dbReference>
<dbReference type="InterPro" id="IPR001036">
    <property type="entry name" value="Acrflvin-R"/>
</dbReference>
<keyword evidence="3 10" id="KW-1003">Cell membrane</keyword>
<feature type="transmembrane region" description="Helical" evidence="10">
    <location>
        <begin position="378"/>
        <end position="397"/>
    </location>
</feature>
<dbReference type="NCBIfam" id="TIGR01129">
    <property type="entry name" value="secD"/>
    <property type="match status" value="1"/>
</dbReference>
<feature type="domain" description="Protein export membrane protein SecD/SecF C-terminal" evidence="11">
    <location>
        <begin position="355"/>
        <end position="525"/>
    </location>
</feature>
<keyword evidence="15" id="KW-1185">Reference proteome</keyword>
<dbReference type="FunFam" id="3.30.1360.200:FF:000002">
    <property type="entry name" value="Preprotein translocase subunit SecD"/>
    <property type="match status" value="1"/>
</dbReference>
<dbReference type="InterPro" id="IPR054384">
    <property type="entry name" value="SecDF_P1_head"/>
</dbReference>
<dbReference type="EMBL" id="CP058214">
    <property type="protein sequence ID" value="QPC41670.1"/>
    <property type="molecule type" value="Genomic_DNA"/>
</dbReference>
<accession>A0A7S8HAK3</accession>
<evidence type="ECO:0000256" key="4">
    <source>
        <dbReference type="ARBA" id="ARBA00022519"/>
    </source>
</evidence>
<evidence type="ECO:0000256" key="5">
    <source>
        <dbReference type="ARBA" id="ARBA00022692"/>
    </source>
</evidence>
<dbReference type="Gene3D" id="3.30.70.3400">
    <property type="match status" value="2"/>
</dbReference>